<protein>
    <submittedName>
        <fullName evidence="2">Uncharacterized protein</fullName>
    </submittedName>
</protein>
<evidence type="ECO:0000313" key="3">
    <source>
        <dbReference type="Proteomes" id="UP001189429"/>
    </source>
</evidence>
<dbReference type="Proteomes" id="UP001189429">
    <property type="component" value="Unassembled WGS sequence"/>
</dbReference>
<proteinExistence type="predicted"/>
<comment type="caution">
    <text evidence="2">The sequence shown here is derived from an EMBL/GenBank/DDBJ whole genome shotgun (WGS) entry which is preliminary data.</text>
</comment>
<reference evidence="2" key="1">
    <citation type="submission" date="2023-10" db="EMBL/GenBank/DDBJ databases">
        <authorList>
            <person name="Chen Y."/>
            <person name="Shah S."/>
            <person name="Dougan E. K."/>
            <person name="Thang M."/>
            <person name="Chan C."/>
        </authorList>
    </citation>
    <scope>NUCLEOTIDE SEQUENCE [LARGE SCALE GENOMIC DNA]</scope>
</reference>
<name>A0ABN9QGS3_9DINO</name>
<feature type="region of interest" description="Disordered" evidence="1">
    <location>
        <begin position="131"/>
        <end position="159"/>
    </location>
</feature>
<organism evidence="2 3">
    <name type="scientific">Prorocentrum cordatum</name>
    <dbReference type="NCBI Taxonomy" id="2364126"/>
    <lineage>
        <taxon>Eukaryota</taxon>
        <taxon>Sar</taxon>
        <taxon>Alveolata</taxon>
        <taxon>Dinophyceae</taxon>
        <taxon>Prorocentrales</taxon>
        <taxon>Prorocentraceae</taxon>
        <taxon>Prorocentrum</taxon>
    </lineage>
</organism>
<feature type="compositionally biased region" description="Basic residues" evidence="1">
    <location>
        <begin position="70"/>
        <end position="83"/>
    </location>
</feature>
<feature type="region of interest" description="Disordered" evidence="1">
    <location>
        <begin position="1"/>
        <end position="83"/>
    </location>
</feature>
<evidence type="ECO:0000313" key="2">
    <source>
        <dbReference type="EMBL" id="CAK0805204.1"/>
    </source>
</evidence>
<keyword evidence="3" id="KW-1185">Reference proteome</keyword>
<evidence type="ECO:0000256" key="1">
    <source>
        <dbReference type="SAM" id="MobiDB-lite"/>
    </source>
</evidence>
<dbReference type="EMBL" id="CAUYUJ010003403">
    <property type="protein sequence ID" value="CAK0805204.1"/>
    <property type="molecule type" value="Genomic_DNA"/>
</dbReference>
<accession>A0ABN9QGS3</accession>
<gene>
    <name evidence="2" type="ORF">PCOR1329_LOCUS11787</name>
</gene>
<sequence length="174" mass="19028">MHSLPHIDPLAGPHDQAPQPGSQLGARHPLGAQPALPDVRAGCSGPGLQDGAIPRPPQRDIDRPSPPRAQLRKRMKRGHWRAAKRAARLEKAGRLNDARRELSAAQHAHDFDCKRLFEKCFASGRTLPALAMRPRPLSWPSSPEDEHPGKSGFGSTEPRLAHLFGCARRQRAAA</sequence>